<sequence length="74" mass="8096">MTEIEYQLYSQRGAELRAQAAHQRLVAQARQVRRARQGGTGPLGRLTASLRRVPRQAHRVRVVSTAGSAGVGEC</sequence>
<evidence type="ECO:0000313" key="2">
    <source>
        <dbReference type="Proteomes" id="UP000540506"/>
    </source>
</evidence>
<dbReference type="EMBL" id="JACHJV010000001">
    <property type="protein sequence ID" value="MBB4923420.1"/>
    <property type="molecule type" value="Genomic_DNA"/>
</dbReference>
<dbReference type="RefSeq" id="WP_184935432.1">
    <property type="nucleotide sequence ID" value="NZ_JACHJV010000001.1"/>
</dbReference>
<comment type="caution">
    <text evidence="1">The sequence shown here is derived from an EMBL/GenBank/DDBJ whole genome shotgun (WGS) entry which is preliminary data.</text>
</comment>
<gene>
    <name evidence="1" type="ORF">FHR34_002413</name>
</gene>
<reference evidence="1 2" key="1">
    <citation type="submission" date="2020-08" db="EMBL/GenBank/DDBJ databases">
        <title>Sequencing the genomes of 1000 actinobacteria strains.</title>
        <authorList>
            <person name="Klenk H.-P."/>
        </authorList>
    </citation>
    <scope>NUCLEOTIDE SEQUENCE [LARGE SCALE GENOMIC DNA]</scope>
    <source>
        <strain evidence="1 2">DSM 41654</strain>
    </source>
</reference>
<proteinExistence type="predicted"/>
<organism evidence="1 2">
    <name type="scientific">Kitasatospora kifunensis</name>
    <name type="common">Streptomyces kifunensis</name>
    <dbReference type="NCBI Taxonomy" id="58351"/>
    <lineage>
        <taxon>Bacteria</taxon>
        <taxon>Bacillati</taxon>
        <taxon>Actinomycetota</taxon>
        <taxon>Actinomycetes</taxon>
        <taxon>Kitasatosporales</taxon>
        <taxon>Streptomycetaceae</taxon>
        <taxon>Kitasatospora</taxon>
    </lineage>
</organism>
<accession>A0A7W7R1C0</accession>
<protein>
    <submittedName>
        <fullName evidence="1">Uncharacterized protein</fullName>
    </submittedName>
</protein>
<dbReference type="Proteomes" id="UP000540506">
    <property type="component" value="Unassembled WGS sequence"/>
</dbReference>
<dbReference type="AlphaFoldDB" id="A0A7W7R1C0"/>
<name>A0A7W7R1C0_KITKI</name>
<keyword evidence="2" id="KW-1185">Reference proteome</keyword>
<evidence type="ECO:0000313" key="1">
    <source>
        <dbReference type="EMBL" id="MBB4923420.1"/>
    </source>
</evidence>